<dbReference type="Pfam" id="PF20083">
    <property type="entry name" value="DUF6477"/>
    <property type="match status" value="1"/>
</dbReference>
<organism evidence="1 2">
    <name type="scientific">Thioclava pacifica DSM 10166</name>
    <dbReference type="NCBI Taxonomy" id="1353537"/>
    <lineage>
        <taxon>Bacteria</taxon>
        <taxon>Pseudomonadati</taxon>
        <taxon>Pseudomonadota</taxon>
        <taxon>Alphaproteobacteria</taxon>
        <taxon>Rhodobacterales</taxon>
        <taxon>Paracoccaceae</taxon>
        <taxon>Thioclava</taxon>
    </lineage>
</organism>
<name>A0A074J619_9RHOB</name>
<keyword evidence="2" id="KW-1185">Reference proteome</keyword>
<evidence type="ECO:0000313" key="2">
    <source>
        <dbReference type="Proteomes" id="UP000027432"/>
    </source>
</evidence>
<protein>
    <submittedName>
        <fullName evidence="1">Uncharacterized protein</fullName>
    </submittedName>
</protein>
<sequence length="114" mass="12808">MIAAFNQTENPVMLHALPAPTVDLSHVTRPRLLVRAARFGLEGYSRKRDLKRVLRCAELPRPGTALPMLMAEEEILDQARRDGEATYNVARHIEILIAMMAEARLLPRPILSAI</sequence>
<gene>
    <name evidence="1" type="ORF">TP2_10815</name>
</gene>
<dbReference type="InterPro" id="IPR045516">
    <property type="entry name" value="DUF6477"/>
</dbReference>
<proteinExistence type="predicted"/>
<dbReference type="AlphaFoldDB" id="A0A074J619"/>
<dbReference type="eggNOG" id="ENOG5032YYG">
    <property type="taxonomic scope" value="Bacteria"/>
</dbReference>
<comment type="caution">
    <text evidence="1">The sequence shown here is derived from an EMBL/GenBank/DDBJ whole genome shotgun (WGS) entry which is preliminary data.</text>
</comment>
<accession>A0A074J619</accession>
<dbReference type="Proteomes" id="UP000027432">
    <property type="component" value="Unassembled WGS sequence"/>
</dbReference>
<reference evidence="1 2" key="1">
    <citation type="submission" date="2013-07" db="EMBL/GenBank/DDBJ databases">
        <title>Thioclava pacifica DSM 10166 Genome Sequencing.</title>
        <authorList>
            <person name="Lai Q."/>
            <person name="Shao Z."/>
        </authorList>
    </citation>
    <scope>NUCLEOTIDE SEQUENCE [LARGE SCALE GENOMIC DNA]</scope>
    <source>
        <strain evidence="1 2">DSM 10166</strain>
    </source>
</reference>
<dbReference type="STRING" id="1353537.TP2_10815"/>
<dbReference type="EMBL" id="AUND01000034">
    <property type="protein sequence ID" value="KEO51959.1"/>
    <property type="molecule type" value="Genomic_DNA"/>
</dbReference>
<evidence type="ECO:0000313" key="1">
    <source>
        <dbReference type="EMBL" id="KEO51959.1"/>
    </source>
</evidence>